<reference evidence="1" key="1">
    <citation type="submission" date="2022-04" db="EMBL/GenBank/DDBJ databases">
        <title>Carnegiea gigantea Genome sequencing and assembly v2.</title>
        <authorList>
            <person name="Copetti D."/>
            <person name="Sanderson M.J."/>
            <person name="Burquez A."/>
            <person name="Wojciechowski M.F."/>
        </authorList>
    </citation>
    <scope>NUCLEOTIDE SEQUENCE</scope>
    <source>
        <strain evidence="1">SGP5-SGP5p</strain>
        <tissue evidence="1">Aerial part</tissue>
    </source>
</reference>
<dbReference type="AlphaFoldDB" id="A0A9Q1JQ53"/>
<evidence type="ECO:0000313" key="2">
    <source>
        <dbReference type="Proteomes" id="UP001153076"/>
    </source>
</evidence>
<dbReference type="EMBL" id="JAKOGI010000954">
    <property type="protein sequence ID" value="KAJ8428958.1"/>
    <property type="molecule type" value="Genomic_DNA"/>
</dbReference>
<sequence length="163" mass="18648">MSRHEPSWPVKFGCLEWSSEGYLKSGGLWVSKSRRPLLRRSSGEASGLCRLRAGFAGFFCRRRPAQWRFPVAREFSGRWNLAGIFPALLFRRAYSAHRTGVLRPDVCSPIYASDSDYDKEISEYVKEEKKRKQMEAVAEDLFNTEKGRRRGVAGSLQGLLRRG</sequence>
<comment type="caution">
    <text evidence="1">The sequence shown here is derived from an EMBL/GenBank/DDBJ whole genome shotgun (WGS) entry which is preliminary data.</text>
</comment>
<dbReference type="OrthoDB" id="552194at2759"/>
<gene>
    <name evidence="1" type="ORF">Cgig2_003289</name>
</gene>
<organism evidence="1 2">
    <name type="scientific">Carnegiea gigantea</name>
    <dbReference type="NCBI Taxonomy" id="171969"/>
    <lineage>
        <taxon>Eukaryota</taxon>
        <taxon>Viridiplantae</taxon>
        <taxon>Streptophyta</taxon>
        <taxon>Embryophyta</taxon>
        <taxon>Tracheophyta</taxon>
        <taxon>Spermatophyta</taxon>
        <taxon>Magnoliopsida</taxon>
        <taxon>eudicotyledons</taxon>
        <taxon>Gunneridae</taxon>
        <taxon>Pentapetalae</taxon>
        <taxon>Caryophyllales</taxon>
        <taxon>Cactineae</taxon>
        <taxon>Cactaceae</taxon>
        <taxon>Cactoideae</taxon>
        <taxon>Echinocereeae</taxon>
        <taxon>Carnegiea</taxon>
    </lineage>
</organism>
<dbReference type="Proteomes" id="UP001153076">
    <property type="component" value="Unassembled WGS sequence"/>
</dbReference>
<accession>A0A9Q1JQ53</accession>
<evidence type="ECO:0000313" key="1">
    <source>
        <dbReference type="EMBL" id="KAJ8428958.1"/>
    </source>
</evidence>
<name>A0A9Q1JQ53_9CARY</name>
<keyword evidence="2" id="KW-1185">Reference proteome</keyword>
<proteinExistence type="predicted"/>
<protein>
    <submittedName>
        <fullName evidence="1">Uncharacterized protein</fullName>
    </submittedName>
</protein>